<dbReference type="PANTHER" id="PTHR19963">
    <property type="entry name" value="CCHC-TYPE DOMAIN-CONTAINING PROTEIN"/>
    <property type="match status" value="1"/>
</dbReference>
<feature type="region of interest" description="Disordered" evidence="1">
    <location>
        <begin position="82"/>
        <end position="118"/>
    </location>
</feature>
<evidence type="ECO:0000256" key="1">
    <source>
        <dbReference type="SAM" id="MobiDB-lite"/>
    </source>
</evidence>
<name>A0A8B6HA73_MYTGA</name>
<dbReference type="PANTHER" id="PTHR19963:SF30">
    <property type="entry name" value="ENDONUCLEASE_EXONUCLEASE_PHOSPHATASE DOMAIN-CONTAINING PROTEIN"/>
    <property type="match status" value="1"/>
</dbReference>
<gene>
    <name evidence="2" type="ORF">MGAL_10B031452</name>
</gene>
<organism evidence="2 3">
    <name type="scientific">Mytilus galloprovincialis</name>
    <name type="common">Mediterranean mussel</name>
    <dbReference type="NCBI Taxonomy" id="29158"/>
    <lineage>
        <taxon>Eukaryota</taxon>
        <taxon>Metazoa</taxon>
        <taxon>Spiralia</taxon>
        <taxon>Lophotrochozoa</taxon>
        <taxon>Mollusca</taxon>
        <taxon>Bivalvia</taxon>
        <taxon>Autobranchia</taxon>
        <taxon>Pteriomorphia</taxon>
        <taxon>Mytilida</taxon>
        <taxon>Mytiloidea</taxon>
        <taxon>Mytilidae</taxon>
        <taxon>Mytilinae</taxon>
        <taxon>Mytilus</taxon>
    </lineage>
</organism>
<reference evidence="2" key="1">
    <citation type="submission" date="2018-11" db="EMBL/GenBank/DDBJ databases">
        <authorList>
            <person name="Alioto T."/>
            <person name="Alioto T."/>
        </authorList>
    </citation>
    <scope>NUCLEOTIDE SEQUENCE</scope>
</reference>
<comment type="caution">
    <text evidence="2">The sequence shown here is derived from an EMBL/GenBank/DDBJ whole genome shotgun (WGS) entry which is preliminary data.</text>
</comment>
<feature type="compositionally biased region" description="Basic and acidic residues" evidence="1">
    <location>
        <begin position="101"/>
        <end position="118"/>
    </location>
</feature>
<evidence type="ECO:0000313" key="2">
    <source>
        <dbReference type="EMBL" id="VDI76073.1"/>
    </source>
</evidence>
<dbReference type="Proteomes" id="UP000596742">
    <property type="component" value="Unassembled WGS sequence"/>
</dbReference>
<dbReference type="AlphaFoldDB" id="A0A8B6HA73"/>
<protein>
    <submittedName>
        <fullName evidence="2">Uncharacterized protein</fullName>
    </submittedName>
</protein>
<evidence type="ECO:0000313" key="3">
    <source>
        <dbReference type="Proteomes" id="UP000596742"/>
    </source>
</evidence>
<dbReference type="EMBL" id="UYJE01009714">
    <property type="protein sequence ID" value="VDI76073.1"/>
    <property type="molecule type" value="Genomic_DNA"/>
</dbReference>
<dbReference type="OrthoDB" id="6091153at2759"/>
<keyword evidence="3" id="KW-1185">Reference proteome</keyword>
<feature type="compositionally biased region" description="Low complexity" evidence="1">
    <location>
        <begin position="332"/>
        <end position="373"/>
    </location>
</feature>
<proteinExistence type="predicted"/>
<feature type="compositionally biased region" description="Polar residues" evidence="1">
    <location>
        <begin position="386"/>
        <end position="398"/>
    </location>
</feature>
<sequence length="398" mass="45326">MDDSNVVTFGPHLNETHGDAEATIHENEIDAQGTEIFRRTERMMAEARAEIRLRMDRCFSDFSSDMSKMFEKFEKHTVDTRSTPILGRGNESSIDNNMGPDVRHDKDDQNNSHFSEVRRSKSEISCKIKPQIYDGSDDLEEYLTQFDLLAELNVWDSKTKALLLASSLSGNARAILNEITNGERHDFDCLVTALKSRFGSINRSEVFRAELQTRVRFRQESLPELAQAIKKLTRKAYPGTSSLVRDTLALDYFIDAIPEADIRLRLREVGPKTIGEAENISVRLEALRLADKQKGRSIRTAVVESSDDTLKSDLRELKDGMKTLQNEVNSINRNNNSQQNRGGNFQRNQNNNGFGRNQNNRNFQRSGNQNGNFDHNRRGNQRSENEQVSGAQANPRQR</sequence>
<feature type="region of interest" description="Disordered" evidence="1">
    <location>
        <begin position="328"/>
        <end position="398"/>
    </location>
</feature>
<feature type="compositionally biased region" description="Basic and acidic residues" evidence="1">
    <location>
        <begin position="374"/>
        <end position="385"/>
    </location>
</feature>
<accession>A0A8B6HA73</accession>